<proteinExistence type="inferred from homology"/>
<feature type="region of interest" description="Disordered" evidence="11">
    <location>
        <begin position="587"/>
        <end position="665"/>
    </location>
</feature>
<name>A0A8K1GLQ8_9PASS</name>
<dbReference type="GO" id="GO:0032870">
    <property type="term" value="P:cellular response to hormone stimulus"/>
    <property type="evidence" value="ECO:0007669"/>
    <property type="project" value="TreeGrafter"/>
</dbReference>
<dbReference type="SMART" id="SM00091">
    <property type="entry name" value="PAS"/>
    <property type="match status" value="1"/>
</dbReference>
<gene>
    <name evidence="14" type="ORF">HGM15179_006981</name>
</gene>
<dbReference type="InterPro" id="IPR035965">
    <property type="entry name" value="PAS-like_dom_sf"/>
</dbReference>
<dbReference type="SMART" id="SM01151">
    <property type="entry name" value="DUF1518"/>
    <property type="match status" value="1"/>
</dbReference>
<feature type="domain" description="PAS" evidence="12">
    <location>
        <begin position="151"/>
        <end position="215"/>
    </location>
</feature>
<evidence type="ECO:0000256" key="8">
    <source>
        <dbReference type="ARBA" id="ARBA00023163"/>
    </source>
</evidence>
<dbReference type="GO" id="GO:0045944">
    <property type="term" value="P:positive regulation of transcription by RNA polymerase II"/>
    <property type="evidence" value="ECO:0007669"/>
    <property type="project" value="TreeGrafter"/>
</dbReference>
<feature type="compositionally biased region" description="Polar residues" evidence="11">
    <location>
        <begin position="479"/>
        <end position="516"/>
    </location>
</feature>
<evidence type="ECO:0000256" key="10">
    <source>
        <dbReference type="ARBA" id="ARBA00031751"/>
    </source>
</evidence>
<evidence type="ECO:0000259" key="12">
    <source>
        <dbReference type="PROSITE" id="PS50112"/>
    </source>
</evidence>
<dbReference type="InterPro" id="IPR017426">
    <property type="entry name" value="Nuclear_rcpt_coactivator"/>
</dbReference>
<sequence>MDDTVFLMELEQYLEEGKLLYSLLKLVKKYRDQMSGMGENTSDPSRAESRKRKDPDQVGPSPKRSTEKRNREQENKYIEELAELIFANFNDIDNFNFKPDKCAILKETVKQIRQIKEQEKAAAANEDEVQKADVSSTGQSVIDKDALGPMMLEALDGFFFVVNPEGNVVFVSENVTQYLRYNQEELMNTSIYSILHVGDHNEFVKILLPKSLVNGGSWSGDTPRRNSHTFNCRMLVKPLADSEEGHDNQEAHQKYETMQCFAVSQPNSFKEDGEDLQSCLICVARRAPMKERPLLPSSESFTTRQDLQGKITSLDTSTMRAAMKPGWEDLVRRCIQRFHSQHEGEISFAKRHHQEVLRQGLAFSPVYRFSLSDGTIVSAQTKSKLIRSQTTSEPQLVISLHMLHREQNVCGMNQDLTGQGMGKILNPISSSSPAHQAMCSGNPGQDMTISSNINFAINGPKEQVGMPAGRFGGSGGMNHVSSIQASTPQGSNYALKMNSPSQSSPGMNPGQPNSMLSPRHRVSPGVAGSPRIPPSQFSPAGSLHSPVGVCSSTGNSHNYTNSSLNALQALSEGHGVSLGSSLASPDLKMGNLQNSPVNMNPPQLSKMGSLDSKDCFGIYGEQSEGTTGQAESSCHSGEQKDSSDSNMPPVVSSERPDGQNKLHDGKSQTKLLQLLTTKSDQMEPSPLSSTMGDISKDSTGGLPGSGSTHGTSLKEKHKILHRLLQDSSSPVDLAKLTAEATGKELNQESSSTAPGSEVTVKQEPASPKKNNNALLRYLLDKDDTKDIGLPDIPPKLERLDSKTDPSGSTKLIAMRTEKEEISFEPNEQAGSELDNLEEILDDLQNSQLPQLFPDSRPGVPAGSVDKQAIINDLMQLTSDSSPGAAVATQKPAMRISQSTFNNPRAGQLGRLLPNQNLPLDITLQNPTGAGTFPPIRTSSPYSVIPQPGLMGRNEGMIGSQGTLGNSSTGMIGGNAPRPAMASGEWGSQAPAVRVTCAPTAGAMNRPVQAGMIRNPTASIPLRPSSQPGPRQMLPSQVMNMGPSELEMNIGGPQYSQQQAPPNQTAPWPDSMLPIEQATFGNQNRQPFGSSPDDLLCNHPSSESPSDEGALLDQLYMALRNFDGLEEIDRALGIPELVSQSQAVDPETFPSQESGMLLEQKAPVFSQQYAAQAQMAQGSYAPMQDPGFHGMGQRPGYTALRMQPRPGLRPAGIVQNQPNQLRLQLQHRLQAQQNRQPLINQISSVSNMNLSLRTGVPTQGPINAQMLAQRQREILSQHLRQRQMQQQQVQQRTLMMRGQGLSMTPSMVATGGIPATMSNPRIPQANAQQFPFPPNYGISQQPDPGFTGATTPQSPLMSPRLAHTQSPMIQQTQANPAYQSSTEMNGWAQGNMGGNSMFSQQSPPHFGQQASTSMYNNNMNISVSMATNTSGMNNMNQMTGQISMTSATSVPTSGLSSMGPEQVNDPAMRGGNLFPNQLPGMDMIKQDGDAARTKTKSFKFLTTVRMKWASFMAVSAEADLKCEVEMEKSYKLALLAMPNGGFKTAEKV</sequence>
<dbReference type="GO" id="GO:0003713">
    <property type="term" value="F:transcription coactivator activity"/>
    <property type="evidence" value="ECO:0007669"/>
    <property type="project" value="InterPro"/>
</dbReference>
<evidence type="ECO:0000313" key="15">
    <source>
        <dbReference type="Proteomes" id="UP000796761"/>
    </source>
</evidence>
<evidence type="ECO:0000256" key="7">
    <source>
        <dbReference type="ARBA" id="ARBA00023159"/>
    </source>
</evidence>
<dbReference type="Gene3D" id="4.10.280.10">
    <property type="entry name" value="Helix-loop-helix DNA-binding domain"/>
    <property type="match status" value="1"/>
</dbReference>
<dbReference type="Pfam" id="PF08832">
    <property type="entry name" value="SRC-1"/>
    <property type="match status" value="1"/>
</dbReference>
<evidence type="ECO:0000256" key="1">
    <source>
        <dbReference type="ARBA" id="ARBA00004123"/>
    </source>
</evidence>
<dbReference type="InterPro" id="IPR013767">
    <property type="entry name" value="PAS_fold"/>
</dbReference>
<feature type="compositionally biased region" description="Basic and acidic residues" evidence="11">
    <location>
        <begin position="654"/>
        <end position="665"/>
    </location>
</feature>
<feature type="region of interest" description="Disordered" evidence="11">
    <location>
        <begin position="475"/>
        <end position="543"/>
    </location>
</feature>
<keyword evidence="15" id="KW-1185">Reference proteome</keyword>
<feature type="region of interest" description="Disordered" evidence="11">
    <location>
        <begin position="34"/>
        <end position="72"/>
    </location>
</feature>
<dbReference type="SUPFAM" id="SSF69125">
    <property type="entry name" value="Nuclear receptor coactivator interlocking domain"/>
    <property type="match status" value="1"/>
</dbReference>
<dbReference type="Pfam" id="PF16665">
    <property type="entry name" value="NCOA_u2"/>
    <property type="match status" value="1"/>
</dbReference>
<dbReference type="GO" id="GO:0048511">
    <property type="term" value="P:rhythmic process"/>
    <property type="evidence" value="ECO:0007669"/>
    <property type="project" value="UniProtKB-KW"/>
</dbReference>
<evidence type="ECO:0000259" key="13">
    <source>
        <dbReference type="PROSITE" id="PS50888"/>
    </source>
</evidence>
<reference evidence="14" key="1">
    <citation type="submission" date="2019-04" db="EMBL/GenBank/DDBJ databases">
        <title>Genome assembly of Zosterops borbonicus 15179.</title>
        <authorList>
            <person name="Leroy T."/>
            <person name="Anselmetti Y."/>
            <person name="Tilak M.-K."/>
            <person name="Nabholz B."/>
        </authorList>
    </citation>
    <scope>NUCLEOTIDE SEQUENCE</scope>
    <source>
        <strain evidence="14">HGM_15179</strain>
        <tissue evidence="14">Muscle</tissue>
    </source>
</reference>
<dbReference type="FunFam" id="3.30.450.20:FF:000008">
    <property type="entry name" value="Nuclear receptor coactivator"/>
    <property type="match status" value="1"/>
</dbReference>
<dbReference type="Pfam" id="PF00989">
    <property type="entry name" value="PAS"/>
    <property type="match status" value="1"/>
</dbReference>
<feature type="compositionally biased region" description="Polar residues" evidence="11">
    <location>
        <begin position="623"/>
        <end position="636"/>
    </location>
</feature>
<keyword evidence="4" id="KW-0677">Repeat</keyword>
<evidence type="ECO:0000256" key="4">
    <source>
        <dbReference type="ARBA" id="ARBA00022737"/>
    </source>
</evidence>
<dbReference type="InterPro" id="IPR037077">
    <property type="entry name" value="Nuc_rcpt_coact_Ncoa_int_sf"/>
</dbReference>
<feature type="region of interest" description="Disordered" evidence="11">
    <location>
        <begin position="678"/>
        <end position="771"/>
    </location>
</feature>
<feature type="domain" description="BHLH" evidence="13">
    <location>
        <begin position="58"/>
        <end position="115"/>
    </location>
</feature>
<evidence type="ECO:0000256" key="9">
    <source>
        <dbReference type="ARBA" id="ARBA00023242"/>
    </source>
</evidence>
<dbReference type="FunFam" id="4.10.280.10:FF:000008">
    <property type="entry name" value="Nuclear receptor coactivator"/>
    <property type="match status" value="1"/>
</dbReference>
<dbReference type="InterPro" id="IPR028822">
    <property type="entry name" value="NCOA2_bHLH"/>
</dbReference>
<dbReference type="Pfam" id="PF16279">
    <property type="entry name" value="DUF4927"/>
    <property type="match status" value="1"/>
</dbReference>
<dbReference type="Pfam" id="PF07469">
    <property type="entry name" value="DUF1518"/>
    <property type="match status" value="1"/>
</dbReference>
<dbReference type="Pfam" id="PF08815">
    <property type="entry name" value="Nuc_rec_co-act"/>
    <property type="match status" value="1"/>
</dbReference>
<feature type="region of interest" description="Disordered" evidence="11">
    <location>
        <begin position="784"/>
        <end position="808"/>
    </location>
</feature>
<dbReference type="PROSITE" id="PS50888">
    <property type="entry name" value="BHLH"/>
    <property type="match status" value="1"/>
</dbReference>
<organism evidence="14 15">
    <name type="scientific">Zosterops borbonicus</name>
    <dbReference type="NCBI Taxonomy" id="364589"/>
    <lineage>
        <taxon>Eukaryota</taxon>
        <taxon>Metazoa</taxon>
        <taxon>Chordata</taxon>
        <taxon>Craniata</taxon>
        <taxon>Vertebrata</taxon>
        <taxon>Euteleostomi</taxon>
        <taxon>Archelosauria</taxon>
        <taxon>Archosauria</taxon>
        <taxon>Dinosauria</taxon>
        <taxon>Saurischia</taxon>
        <taxon>Theropoda</taxon>
        <taxon>Coelurosauria</taxon>
        <taxon>Aves</taxon>
        <taxon>Neognathae</taxon>
        <taxon>Neoaves</taxon>
        <taxon>Telluraves</taxon>
        <taxon>Australaves</taxon>
        <taxon>Passeriformes</taxon>
        <taxon>Sylvioidea</taxon>
        <taxon>Zosteropidae</taxon>
        <taxon>Zosterops</taxon>
    </lineage>
</organism>
<dbReference type="PIRSF" id="PIRSF038181">
    <property type="entry name" value="Nuclear_receptor_coactivator"/>
    <property type="match status" value="1"/>
</dbReference>
<dbReference type="PANTHER" id="PTHR10684:SF2">
    <property type="entry name" value="NUCLEAR RECEPTOR COACTIVATOR 2"/>
    <property type="match status" value="1"/>
</dbReference>
<dbReference type="EMBL" id="SWJQ01000160">
    <property type="protein sequence ID" value="TRZ20126.1"/>
    <property type="molecule type" value="Genomic_DNA"/>
</dbReference>
<feature type="compositionally biased region" description="Basic and acidic residues" evidence="11">
    <location>
        <begin position="784"/>
        <end position="803"/>
    </location>
</feature>
<feature type="compositionally biased region" description="Polar residues" evidence="11">
    <location>
        <begin position="591"/>
        <end position="603"/>
    </location>
</feature>
<evidence type="ECO:0000313" key="14">
    <source>
        <dbReference type="EMBL" id="TRZ20126.1"/>
    </source>
</evidence>
<dbReference type="GO" id="GO:0046983">
    <property type="term" value="F:protein dimerization activity"/>
    <property type="evidence" value="ECO:0007669"/>
    <property type="project" value="InterPro"/>
</dbReference>
<evidence type="ECO:0000256" key="6">
    <source>
        <dbReference type="ARBA" id="ARBA00023108"/>
    </source>
</evidence>
<dbReference type="CDD" id="cd00130">
    <property type="entry name" value="PAS"/>
    <property type="match status" value="1"/>
</dbReference>
<dbReference type="OrthoDB" id="10035882at2759"/>
<dbReference type="GO" id="GO:0005634">
    <property type="term" value="C:nucleus"/>
    <property type="evidence" value="ECO:0007669"/>
    <property type="project" value="UniProtKB-SubCell"/>
</dbReference>
<dbReference type="Gene3D" id="6.10.140.20">
    <property type="entry name" value="Nuclear receptor coactivator, Ncoa-type, interlocking domain"/>
    <property type="match status" value="1"/>
</dbReference>
<keyword evidence="7" id="KW-0010">Activator</keyword>
<dbReference type="InterPro" id="IPR036638">
    <property type="entry name" value="HLH_DNA-bd_sf"/>
</dbReference>
<dbReference type="SMART" id="SM00353">
    <property type="entry name" value="HLH"/>
    <property type="match status" value="1"/>
</dbReference>
<comment type="subcellular location">
    <subcellularLocation>
        <location evidence="1">Nucleus</location>
    </subcellularLocation>
</comment>
<comment type="similarity">
    <text evidence="2">Belongs to the SRC/p160 nuclear receptor coactivator family.</text>
</comment>
<evidence type="ECO:0000256" key="11">
    <source>
        <dbReference type="SAM" id="MobiDB-lite"/>
    </source>
</evidence>
<dbReference type="FunFam" id="3.30.450.20:FF:000007">
    <property type="entry name" value="Nuclear receptor coactivator"/>
    <property type="match status" value="1"/>
</dbReference>
<dbReference type="InterPro" id="IPR000014">
    <property type="entry name" value="PAS"/>
</dbReference>
<keyword evidence="9" id="KW-0539">Nucleus</keyword>
<dbReference type="InterPro" id="IPR056193">
    <property type="entry name" value="bHLH_NCOA1-3"/>
</dbReference>
<dbReference type="InterPro" id="IPR032565">
    <property type="entry name" value="NCOA2/3_DUF4927"/>
</dbReference>
<dbReference type="Gene3D" id="3.30.450.20">
    <property type="entry name" value="PAS domain"/>
    <property type="match status" value="2"/>
</dbReference>
<dbReference type="Proteomes" id="UP000796761">
    <property type="component" value="Unassembled WGS sequence"/>
</dbReference>
<keyword evidence="8" id="KW-0804">Transcription</keyword>
<dbReference type="Pfam" id="PF23172">
    <property type="entry name" value="bHLH_NCOA"/>
    <property type="match status" value="1"/>
</dbReference>
<dbReference type="PANTHER" id="PTHR10684">
    <property type="entry name" value="NUCLEAR RECEPTOR COACTIVATOR"/>
    <property type="match status" value="1"/>
</dbReference>
<dbReference type="InterPro" id="IPR014935">
    <property type="entry name" value="SRC/p160_LXXLL"/>
</dbReference>
<dbReference type="PROSITE" id="PS50112">
    <property type="entry name" value="PAS"/>
    <property type="match status" value="1"/>
</dbReference>
<keyword evidence="6" id="KW-0090">Biological rhythms</keyword>
<dbReference type="SUPFAM" id="SSF47459">
    <property type="entry name" value="HLH, helix-loop-helix DNA-binding domain"/>
    <property type="match status" value="1"/>
</dbReference>
<evidence type="ECO:0000256" key="2">
    <source>
        <dbReference type="ARBA" id="ARBA00009933"/>
    </source>
</evidence>
<dbReference type="InterPro" id="IPR011598">
    <property type="entry name" value="bHLH_dom"/>
</dbReference>
<comment type="caution">
    <text evidence="14">The sequence shown here is derived from an EMBL/GenBank/DDBJ whole genome shotgun (WGS) entry which is preliminary data.</text>
</comment>
<dbReference type="CDD" id="cd18950">
    <property type="entry name" value="bHLH-PAS_NCoA2_SRC2"/>
    <property type="match status" value="1"/>
</dbReference>
<keyword evidence="5" id="KW-0805">Transcription regulation</keyword>
<protein>
    <recommendedName>
        <fullName evidence="3">Nuclear receptor coactivator 2</fullName>
    </recommendedName>
    <alternativeName>
        <fullName evidence="10">Transcriptional intermediary factor 2</fullName>
    </alternativeName>
</protein>
<dbReference type="InterPro" id="IPR009110">
    <property type="entry name" value="Nuc_rcpt_coact"/>
</dbReference>
<dbReference type="InterPro" id="IPR010011">
    <property type="entry name" value="NCO_DUF1518"/>
</dbReference>
<dbReference type="GO" id="GO:0016922">
    <property type="term" value="F:nuclear receptor binding"/>
    <property type="evidence" value="ECO:0007669"/>
    <property type="project" value="InterPro"/>
</dbReference>
<feature type="compositionally biased region" description="Basic and acidic residues" evidence="11">
    <location>
        <begin position="45"/>
        <end position="56"/>
    </location>
</feature>
<accession>A0A8K1GLQ8</accession>
<evidence type="ECO:0000256" key="5">
    <source>
        <dbReference type="ARBA" id="ARBA00023015"/>
    </source>
</evidence>
<evidence type="ECO:0000256" key="3">
    <source>
        <dbReference type="ARBA" id="ARBA00013484"/>
    </source>
</evidence>
<dbReference type="InterPro" id="IPR014920">
    <property type="entry name" value="Nuc_rcpt_coact_Ncoa-typ"/>
</dbReference>
<dbReference type="Pfam" id="PF14598">
    <property type="entry name" value="PAS_11"/>
    <property type="match status" value="1"/>
</dbReference>
<dbReference type="SUPFAM" id="SSF55785">
    <property type="entry name" value="PYP-like sensor domain (PAS domain)"/>
    <property type="match status" value="2"/>
</dbReference>